<keyword evidence="1" id="KW-0812">Transmembrane</keyword>
<feature type="chain" id="PRO_5014811460" evidence="2">
    <location>
        <begin position="16"/>
        <end position="109"/>
    </location>
</feature>
<proteinExistence type="predicted"/>
<keyword evidence="1" id="KW-0472">Membrane</keyword>
<evidence type="ECO:0000313" key="3">
    <source>
        <dbReference type="EMBL" id="MBW30585.1"/>
    </source>
</evidence>
<keyword evidence="1" id="KW-1133">Transmembrane helix</keyword>
<name>A0A2M3ZQ20_9DIPT</name>
<evidence type="ECO:0000256" key="2">
    <source>
        <dbReference type="SAM" id="SignalP"/>
    </source>
</evidence>
<accession>A0A2M3ZQ20</accession>
<keyword evidence="2" id="KW-0732">Signal</keyword>
<evidence type="ECO:0000256" key="1">
    <source>
        <dbReference type="SAM" id="Phobius"/>
    </source>
</evidence>
<sequence length="109" mass="12184">MLLLLLLLSTDRVHGTTAAAGRIMVVFGLFLIFLANLSTSTVRWCRRNDRLLRWLIGSRLRLDTLAPEEVQLLRTPRTPLGALLLFTFLRGARGAPTTSGLLLFLLLLL</sequence>
<reference evidence="3" key="1">
    <citation type="submission" date="2018-01" db="EMBL/GenBank/DDBJ databases">
        <title>An insight into the sialome of Amazonian anophelines.</title>
        <authorList>
            <person name="Ribeiro J.M."/>
            <person name="Scarpassa V."/>
            <person name="Calvo E."/>
        </authorList>
    </citation>
    <scope>NUCLEOTIDE SEQUENCE</scope>
    <source>
        <tissue evidence="3">Salivary glands</tissue>
    </source>
</reference>
<dbReference type="AlphaFoldDB" id="A0A2M3ZQ20"/>
<dbReference type="EMBL" id="GGFM01009834">
    <property type="protein sequence ID" value="MBW30585.1"/>
    <property type="molecule type" value="Transcribed_RNA"/>
</dbReference>
<protein>
    <submittedName>
        <fullName evidence="3">Putative secreted peptide</fullName>
    </submittedName>
</protein>
<organism evidence="3">
    <name type="scientific">Anopheles braziliensis</name>
    <dbReference type="NCBI Taxonomy" id="58242"/>
    <lineage>
        <taxon>Eukaryota</taxon>
        <taxon>Metazoa</taxon>
        <taxon>Ecdysozoa</taxon>
        <taxon>Arthropoda</taxon>
        <taxon>Hexapoda</taxon>
        <taxon>Insecta</taxon>
        <taxon>Pterygota</taxon>
        <taxon>Neoptera</taxon>
        <taxon>Endopterygota</taxon>
        <taxon>Diptera</taxon>
        <taxon>Nematocera</taxon>
        <taxon>Culicoidea</taxon>
        <taxon>Culicidae</taxon>
        <taxon>Anophelinae</taxon>
        <taxon>Anopheles</taxon>
    </lineage>
</organism>
<feature type="signal peptide" evidence="2">
    <location>
        <begin position="1"/>
        <end position="15"/>
    </location>
</feature>
<feature type="transmembrane region" description="Helical" evidence="1">
    <location>
        <begin position="25"/>
        <end position="45"/>
    </location>
</feature>